<evidence type="ECO:0000313" key="8">
    <source>
        <dbReference type="Proteomes" id="UP000694866"/>
    </source>
</evidence>
<accession>A0A9R1U9G7</accession>
<dbReference type="PROSITE" id="PS00122">
    <property type="entry name" value="CARBOXYLESTERASE_B_1"/>
    <property type="match status" value="1"/>
</dbReference>
<dbReference type="InterPro" id="IPR002018">
    <property type="entry name" value="CarbesteraseB"/>
</dbReference>
<dbReference type="PROSITE" id="PS00941">
    <property type="entry name" value="CARBOXYLESTERASE_B_2"/>
    <property type="match status" value="1"/>
</dbReference>
<evidence type="ECO:0000259" key="7">
    <source>
        <dbReference type="Pfam" id="PF00135"/>
    </source>
</evidence>
<evidence type="ECO:0000256" key="1">
    <source>
        <dbReference type="ARBA" id="ARBA00005964"/>
    </source>
</evidence>
<keyword evidence="8" id="KW-1185">Reference proteome</keyword>
<protein>
    <recommendedName>
        <fullName evidence="6">Carboxylic ester hydrolase</fullName>
        <ecNumber evidence="6">3.1.1.-</ecNumber>
    </recommendedName>
</protein>
<comment type="similarity">
    <text evidence="1 6">Belongs to the type-B carboxylesterase/lipase family.</text>
</comment>
<dbReference type="InterPro" id="IPR019819">
    <property type="entry name" value="Carboxylesterase_B_CS"/>
</dbReference>
<feature type="signal peptide" evidence="6">
    <location>
        <begin position="1"/>
        <end position="24"/>
    </location>
</feature>
<dbReference type="PANTHER" id="PTHR43142:SF1">
    <property type="entry name" value="CARBOXYLIC ESTER HYDROLASE"/>
    <property type="match status" value="1"/>
</dbReference>
<dbReference type="InterPro" id="IPR019826">
    <property type="entry name" value="Carboxylesterase_B_AS"/>
</dbReference>
<dbReference type="GeneID" id="105271909"/>
<dbReference type="PANTHER" id="PTHR43142">
    <property type="entry name" value="CARBOXYLIC ESTER HYDROLASE"/>
    <property type="match status" value="1"/>
</dbReference>
<evidence type="ECO:0000256" key="2">
    <source>
        <dbReference type="ARBA" id="ARBA00022487"/>
    </source>
</evidence>
<dbReference type="Gene3D" id="3.40.50.1820">
    <property type="entry name" value="alpha/beta hydrolase"/>
    <property type="match status" value="1"/>
</dbReference>
<evidence type="ECO:0000313" key="9">
    <source>
        <dbReference type="RefSeq" id="XP_011312031.1"/>
    </source>
</evidence>
<evidence type="ECO:0000256" key="3">
    <source>
        <dbReference type="ARBA" id="ARBA00022801"/>
    </source>
</evidence>
<name>A0A9R1U9G7_9HYME</name>
<evidence type="ECO:0000256" key="5">
    <source>
        <dbReference type="ARBA" id="ARBA00023180"/>
    </source>
</evidence>
<organism evidence="8 9">
    <name type="scientific">Fopius arisanus</name>
    <dbReference type="NCBI Taxonomy" id="64838"/>
    <lineage>
        <taxon>Eukaryota</taxon>
        <taxon>Metazoa</taxon>
        <taxon>Ecdysozoa</taxon>
        <taxon>Arthropoda</taxon>
        <taxon>Hexapoda</taxon>
        <taxon>Insecta</taxon>
        <taxon>Pterygota</taxon>
        <taxon>Neoptera</taxon>
        <taxon>Endopterygota</taxon>
        <taxon>Hymenoptera</taxon>
        <taxon>Apocrita</taxon>
        <taxon>Ichneumonoidea</taxon>
        <taxon>Braconidae</taxon>
        <taxon>Opiinae</taxon>
        <taxon>Fopius</taxon>
    </lineage>
</organism>
<dbReference type="GO" id="GO:0052689">
    <property type="term" value="F:carboxylic ester hydrolase activity"/>
    <property type="evidence" value="ECO:0007669"/>
    <property type="project" value="UniProtKB-KW"/>
</dbReference>
<feature type="chain" id="PRO_5040538781" description="Carboxylic ester hydrolase" evidence="6">
    <location>
        <begin position="25"/>
        <end position="576"/>
    </location>
</feature>
<dbReference type="SUPFAM" id="SSF53474">
    <property type="entry name" value="alpha/beta-Hydrolases"/>
    <property type="match status" value="1"/>
</dbReference>
<dbReference type="OrthoDB" id="6846267at2759"/>
<evidence type="ECO:0000256" key="4">
    <source>
        <dbReference type="ARBA" id="ARBA00023157"/>
    </source>
</evidence>
<dbReference type="RefSeq" id="XP_011312031.1">
    <property type="nucleotide sequence ID" value="XM_011313729.1"/>
</dbReference>
<dbReference type="AlphaFoldDB" id="A0A9R1U9G7"/>
<sequence>MEGMSRIVTMKLLVLLCLVPLALATLDKDKTPDGPRVITPLGGVRGFYKYSQNGRKFMAFEGIPYAQPPVGELRFRPPQKVIPWIGDIVALKTGSPCLQYQHTPLNQKERIVGSEDCLYLNIYKPLTEKSKPLPVIIWIHGGAFQWHMEARDGEFTKPDYIMDRDVILVTFSYRVGPLGFLSTGDDLISGNMGLKDQNMVLHWVKDNIKGFGGDPDEITLFGLSAGGVSVHYQYLTPLTKPGLFKRGLSFSGNALNPWAITENAPEKAKKLASIVGCPTGDTTEMVKCLKTRPARQIARTDMDFMVLEFNPMTPFGPVVEKKTAESPFITKIPHEIIMKGEALDVPWITGVVPEEGLYPGADFCANPVLLRELDARWDELAPHILDFNYTIPLNKQMDVARKLRKHYIGDGPIDKRTAMDLVHMVGDRLYVVGGVKAIKLMAKYNKSPMRYYYFTYHGADSLSYAMTLTQEDWGVAHGDDPYYVVGSPFMDPTTTEEDRAMQRELLDMWTTYAIKGKPEVSLEWTPIDPSKEELVYLHIKGPGQYEMEADSNFGQIKLWESIDFDEGKVGGKKVEL</sequence>
<gene>
    <name evidence="9" type="primary">LOC105271909</name>
</gene>
<dbReference type="EC" id="3.1.1.-" evidence="6"/>
<dbReference type="Proteomes" id="UP000694866">
    <property type="component" value="Unplaced"/>
</dbReference>
<evidence type="ECO:0000256" key="6">
    <source>
        <dbReference type="RuleBase" id="RU361235"/>
    </source>
</evidence>
<keyword evidence="2" id="KW-0719">Serine esterase</keyword>
<dbReference type="KEGG" id="fas:105271909"/>
<dbReference type="Pfam" id="PF00135">
    <property type="entry name" value="COesterase"/>
    <property type="match status" value="1"/>
</dbReference>
<keyword evidence="3 6" id="KW-0378">Hydrolase</keyword>
<reference evidence="9" key="1">
    <citation type="submission" date="2025-08" db="UniProtKB">
        <authorList>
            <consortium name="RefSeq"/>
        </authorList>
    </citation>
    <scope>IDENTIFICATION</scope>
    <source>
        <strain evidence="9">USDA-PBARC FA_bdor</strain>
        <tissue evidence="9">Whole organism</tissue>
    </source>
</reference>
<keyword evidence="4" id="KW-1015">Disulfide bond</keyword>
<proteinExistence type="inferred from homology"/>
<feature type="domain" description="Carboxylesterase type B" evidence="7">
    <location>
        <begin position="35"/>
        <end position="544"/>
    </location>
</feature>
<dbReference type="InterPro" id="IPR029058">
    <property type="entry name" value="AB_hydrolase_fold"/>
</dbReference>
<keyword evidence="5" id="KW-0325">Glycoprotein</keyword>
<keyword evidence="6" id="KW-0732">Signal</keyword>